<dbReference type="Proteomes" id="UP001557470">
    <property type="component" value="Unassembled WGS sequence"/>
</dbReference>
<protein>
    <submittedName>
        <fullName evidence="2">Uncharacterized protein</fullName>
    </submittedName>
</protein>
<name>A0ABD0WTX5_UMBPY</name>
<feature type="compositionally biased region" description="Basic and acidic residues" evidence="1">
    <location>
        <begin position="83"/>
        <end position="93"/>
    </location>
</feature>
<evidence type="ECO:0000313" key="2">
    <source>
        <dbReference type="EMBL" id="KAL0968271.1"/>
    </source>
</evidence>
<accession>A0ABD0WTX5</accession>
<keyword evidence="3" id="KW-1185">Reference proteome</keyword>
<organism evidence="2 3">
    <name type="scientific">Umbra pygmaea</name>
    <name type="common">Eastern mudminnow</name>
    <dbReference type="NCBI Taxonomy" id="75934"/>
    <lineage>
        <taxon>Eukaryota</taxon>
        <taxon>Metazoa</taxon>
        <taxon>Chordata</taxon>
        <taxon>Craniata</taxon>
        <taxon>Vertebrata</taxon>
        <taxon>Euteleostomi</taxon>
        <taxon>Actinopterygii</taxon>
        <taxon>Neopterygii</taxon>
        <taxon>Teleostei</taxon>
        <taxon>Protacanthopterygii</taxon>
        <taxon>Esociformes</taxon>
        <taxon>Umbridae</taxon>
        <taxon>Umbra</taxon>
    </lineage>
</organism>
<comment type="caution">
    <text evidence="2">The sequence shown here is derived from an EMBL/GenBank/DDBJ whole genome shotgun (WGS) entry which is preliminary data.</text>
</comment>
<gene>
    <name evidence="2" type="ORF">UPYG_G00264610</name>
</gene>
<evidence type="ECO:0000313" key="3">
    <source>
        <dbReference type="Proteomes" id="UP001557470"/>
    </source>
</evidence>
<proteinExistence type="predicted"/>
<evidence type="ECO:0000256" key="1">
    <source>
        <dbReference type="SAM" id="MobiDB-lite"/>
    </source>
</evidence>
<sequence length="108" mass="12369">MRKMEREVGILQKPLSLSAQCRYGFVHYEGETTVIKRKLQVLVPVAAVTVEGRVWVFCSSYTLKRERQEKQRPSQSEPGTETGELRCRGEGRHRPSIPCPRGTDHTSR</sequence>
<feature type="region of interest" description="Disordered" evidence="1">
    <location>
        <begin position="65"/>
        <end position="108"/>
    </location>
</feature>
<dbReference type="AlphaFoldDB" id="A0ABD0WTX5"/>
<reference evidence="2 3" key="1">
    <citation type="submission" date="2024-06" db="EMBL/GenBank/DDBJ databases">
        <authorList>
            <person name="Pan Q."/>
            <person name="Wen M."/>
            <person name="Jouanno E."/>
            <person name="Zahm M."/>
            <person name="Klopp C."/>
            <person name="Cabau C."/>
            <person name="Louis A."/>
            <person name="Berthelot C."/>
            <person name="Parey E."/>
            <person name="Roest Crollius H."/>
            <person name="Montfort J."/>
            <person name="Robinson-Rechavi M."/>
            <person name="Bouchez O."/>
            <person name="Lampietro C."/>
            <person name="Lopez Roques C."/>
            <person name="Donnadieu C."/>
            <person name="Postlethwait J."/>
            <person name="Bobe J."/>
            <person name="Verreycken H."/>
            <person name="Guiguen Y."/>
        </authorList>
    </citation>
    <scope>NUCLEOTIDE SEQUENCE [LARGE SCALE GENOMIC DNA]</scope>
    <source>
        <strain evidence="2">Up_M1</strain>
        <tissue evidence="2">Testis</tissue>
    </source>
</reference>
<dbReference type="EMBL" id="JAGEUA010000008">
    <property type="protein sequence ID" value="KAL0968271.1"/>
    <property type="molecule type" value="Genomic_DNA"/>
</dbReference>